<dbReference type="STRING" id="1070319.CAGGBEG34_120006"/>
<evidence type="ECO:0000313" key="1">
    <source>
        <dbReference type="EMBL" id="CCD28683.1"/>
    </source>
</evidence>
<dbReference type="InterPro" id="IPR038573">
    <property type="entry name" value="BrnT_sf"/>
</dbReference>
<dbReference type="eggNOG" id="COG2929">
    <property type="taxonomic scope" value="Bacteria"/>
</dbReference>
<comment type="caution">
    <text evidence="1">The sequence shown here is derived from an EMBL/GenBank/DDBJ whole genome shotgun (WGS) entry which is preliminary data.</text>
</comment>
<dbReference type="Pfam" id="PF04365">
    <property type="entry name" value="BrnT_toxin"/>
    <property type="match status" value="1"/>
</dbReference>
<dbReference type="RefSeq" id="WP_006681976.1">
    <property type="nucleotide sequence ID" value="NZ_CAFB01000028.1"/>
</dbReference>
<dbReference type="EMBL" id="CAFB01000028">
    <property type="protein sequence ID" value="CCD28683.1"/>
    <property type="molecule type" value="Genomic_DNA"/>
</dbReference>
<sequence length="90" mass="10852">MDITFDPEKDKRNIAERQLPFERAKDFDFKTALFEIDNRRDYGEVRYRALGLLDQRLHALIFVETERGIRVISFRKANSREIKRYEKAQS</sequence>
<proteinExistence type="predicted"/>
<dbReference type="InterPro" id="IPR007460">
    <property type="entry name" value="BrnT_toxin"/>
</dbReference>
<dbReference type="AlphaFoldDB" id="G2J7D8"/>
<evidence type="ECO:0000313" key="2">
    <source>
        <dbReference type="Proteomes" id="UP000054051"/>
    </source>
</evidence>
<dbReference type="Gene3D" id="3.10.450.530">
    <property type="entry name" value="Ribonuclease toxin, BrnT, of type II toxin-antitoxin system"/>
    <property type="match status" value="1"/>
</dbReference>
<dbReference type="Proteomes" id="UP000054051">
    <property type="component" value="Unassembled WGS sequence"/>
</dbReference>
<protein>
    <recommendedName>
        <fullName evidence="3">BrnT family toxin</fullName>
    </recommendedName>
</protein>
<dbReference type="OrthoDB" id="9798158at2"/>
<reference evidence="1 2" key="1">
    <citation type="submission" date="2011-08" db="EMBL/GenBank/DDBJ databases">
        <title>The genome of the obligate endobacterium of an arbuscular mycorrhizal fungus reveals an interphylum network of nutritional interactions.</title>
        <authorList>
            <person name="Ghignone S."/>
            <person name="Salvioli A."/>
            <person name="Anca I."/>
            <person name="Lumini E."/>
            <person name="Ortu G."/>
            <person name="Petiti L."/>
            <person name="Cruveiller S."/>
            <person name="Bianciotto V."/>
            <person name="Piffanelli P."/>
            <person name="Lanfranco L."/>
            <person name="Bonfante P."/>
        </authorList>
    </citation>
    <scope>NUCLEOTIDE SEQUENCE [LARGE SCALE GENOMIC DNA]</scope>
    <source>
        <strain evidence="1 2">BEG34</strain>
    </source>
</reference>
<keyword evidence="2" id="KW-1185">Reference proteome</keyword>
<organism evidence="1 2">
    <name type="scientific">Candidatus Glomeribacter gigasporarum BEG34</name>
    <dbReference type="NCBI Taxonomy" id="1070319"/>
    <lineage>
        <taxon>Bacteria</taxon>
        <taxon>Pseudomonadati</taxon>
        <taxon>Pseudomonadota</taxon>
        <taxon>Betaproteobacteria</taxon>
        <taxon>Burkholderiales</taxon>
        <taxon>Burkholderiaceae</taxon>
        <taxon>Candidatus Glomeribacter</taxon>
    </lineage>
</organism>
<gene>
    <name evidence="1" type="ORF">CAGGBEG34_120006</name>
</gene>
<evidence type="ECO:0008006" key="3">
    <source>
        <dbReference type="Google" id="ProtNLM"/>
    </source>
</evidence>
<accession>G2J7D8</accession>
<name>G2J7D8_9BURK</name>